<accession>A0ABN9T7L3</accession>
<dbReference type="EMBL" id="CAUYUJ010014427">
    <property type="protein sequence ID" value="CAK0841089.1"/>
    <property type="molecule type" value="Genomic_DNA"/>
</dbReference>
<evidence type="ECO:0000313" key="2">
    <source>
        <dbReference type="EMBL" id="CAK0841089.1"/>
    </source>
</evidence>
<protein>
    <submittedName>
        <fullName evidence="2">Uncharacterized protein</fullName>
    </submittedName>
</protein>
<keyword evidence="3" id="KW-1185">Reference proteome</keyword>
<feature type="compositionally biased region" description="Basic and acidic residues" evidence="1">
    <location>
        <begin position="109"/>
        <end position="118"/>
    </location>
</feature>
<name>A0ABN9T7L3_9DINO</name>
<feature type="region of interest" description="Disordered" evidence="1">
    <location>
        <begin position="1"/>
        <end position="118"/>
    </location>
</feature>
<comment type="caution">
    <text evidence="2">The sequence shown here is derived from an EMBL/GenBank/DDBJ whole genome shotgun (WGS) entry which is preliminary data.</text>
</comment>
<gene>
    <name evidence="2" type="ORF">PCOR1329_LOCUS36380</name>
</gene>
<evidence type="ECO:0000313" key="3">
    <source>
        <dbReference type="Proteomes" id="UP001189429"/>
    </source>
</evidence>
<reference evidence="2" key="1">
    <citation type="submission" date="2023-10" db="EMBL/GenBank/DDBJ databases">
        <authorList>
            <person name="Chen Y."/>
            <person name="Shah S."/>
            <person name="Dougan E. K."/>
            <person name="Thang M."/>
            <person name="Chan C."/>
        </authorList>
    </citation>
    <scope>NUCLEOTIDE SEQUENCE [LARGE SCALE GENOMIC DNA]</scope>
</reference>
<dbReference type="Proteomes" id="UP001189429">
    <property type="component" value="Unassembled WGS sequence"/>
</dbReference>
<proteinExistence type="predicted"/>
<feature type="compositionally biased region" description="Basic and acidic residues" evidence="1">
    <location>
        <begin position="39"/>
        <end position="60"/>
    </location>
</feature>
<sequence>MTLFPSAAGRRYTAPAASDSGQPKSEAASMQEARRRRTERPQRKEGGRGRSEVEGFHIERAGAAGDWSGDRGSGQAAASMHPWALPMPPLRGKQRYVQRSRPGVGRRGAASDERVVAM</sequence>
<organism evidence="2 3">
    <name type="scientific">Prorocentrum cordatum</name>
    <dbReference type="NCBI Taxonomy" id="2364126"/>
    <lineage>
        <taxon>Eukaryota</taxon>
        <taxon>Sar</taxon>
        <taxon>Alveolata</taxon>
        <taxon>Dinophyceae</taxon>
        <taxon>Prorocentrales</taxon>
        <taxon>Prorocentraceae</taxon>
        <taxon>Prorocentrum</taxon>
    </lineage>
</organism>
<evidence type="ECO:0000256" key="1">
    <source>
        <dbReference type="SAM" id="MobiDB-lite"/>
    </source>
</evidence>